<dbReference type="EMBL" id="MAAO01000007">
    <property type="protein sequence ID" value="OUR95664.1"/>
    <property type="molecule type" value="Genomic_DNA"/>
</dbReference>
<dbReference type="SUPFAM" id="SSF56655">
    <property type="entry name" value="Carbohydrate phosphatase"/>
    <property type="match status" value="1"/>
</dbReference>
<feature type="binding site" evidence="4">
    <location>
        <position position="79"/>
    </location>
    <ligand>
        <name>Mg(2+)</name>
        <dbReference type="ChEBI" id="CHEBI:18420"/>
        <label>1</label>
        <note>catalytic</note>
    </ligand>
</feature>
<dbReference type="PANTHER" id="PTHR20854">
    <property type="entry name" value="INOSITOL MONOPHOSPHATASE"/>
    <property type="match status" value="1"/>
</dbReference>
<dbReference type="Proteomes" id="UP000196531">
    <property type="component" value="Unassembled WGS sequence"/>
</dbReference>
<organism evidence="5 6">
    <name type="scientific">Halobacteriovorax marinus</name>
    <dbReference type="NCBI Taxonomy" id="97084"/>
    <lineage>
        <taxon>Bacteria</taxon>
        <taxon>Pseudomonadati</taxon>
        <taxon>Bdellovibrionota</taxon>
        <taxon>Bacteriovoracia</taxon>
        <taxon>Bacteriovoracales</taxon>
        <taxon>Halobacteriovoraceae</taxon>
        <taxon>Halobacteriovorax</taxon>
    </lineage>
</organism>
<name>A0A1Y5FAK1_9BACT</name>
<dbReference type="PROSITE" id="PS00629">
    <property type="entry name" value="IMP_1"/>
    <property type="match status" value="1"/>
</dbReference>
<comment type="cofactor">
    <cofactor evidence="4">
        <name>Mg(2+)</name>
        <dbReference type="ChEBI" id="CHEBI:18420"/>
    </cofactor>
</comment>
<keyword evidence="3 4" id="KW-0460">Magnesium</keyword>
<dbReference type="GO" id="GO:0006020">
    <property type="term" value="P:inositol metabolic process"/>
    <property type="evidence" value="ECO:0007669"/>
    <property type="project" value="TreeGrafter"/>
</dbReference>
<feature type="binding site" evidence="4">
    <location>
        <position position="100"/>
    </location>
    <ligand>
        <name>Mg(2+)</name>
        <dbReference type="ChEBI" id="CHEBI:18420"/>
        <label>1</label>
        <note>catalytic</note>
    </ligand>
</feature>
<reference evidence="6" key="1">
    <citation type="journal article" date="2017" name="Proc. Natl. Acad. Sci. U.S.A.">
        <title>Simulation of Deepwater Horizon oil plume reveals substrate specialization within a complex community of hydrocarbon-degraders.</title>
        <authorList>
            <person name="Hu P."/>
            <person name="Dubinsky E.A."/>
            <person name="Probst A.J."/>
            <person name="Wang J."/>
            <person name="Sieber C.M.K."/>
            <person name="Tom L.M."/>
            <person name="Gardinali P."/>
            <person name="Banfield J.F."/>
            <person name="Atlas R.M."/>
            <person name="Andersen G.L."/>
        </authorList>
    </citation>
    <scope>NUCLEOTIDE SEQUENCE [LARGE SCALE GENOMIC DNA]</scope>
</reference>
<feature type="binding site" evidence="4">
    <location>
        <position position="97"/>
    </location>
    <ligand>
        <name>Mg(2+)</name>
        <dbReference type="ChEBI" id="CHEBI:18420"/>
        <label>1</label>
        <note>catalytic</note>
    </ligand>
</feature>
<evidence type="ECO:0008006" key="7">
    <source>
        <dbReference type="Google" id="ProtNLM"/>
    </source>
</evidence>
<evidence type="ECO:0000313" key="5">
    <source>
        <dbReference type="EMBL" id="OUR95664.1"/>
    </source>
</evidence>
<dbReference type="GO" id="GO:0008934">
    <property type="term" value="F:inositol monophosphate 1-phosphatase activity"/>
    <property type="evidence" value="ECO:0007669"/>
    <property type="project" value="TreeGrafter"/>
</dbReference>
<evidence type="ECO:0000256" key="1">
    <source>
        <dbReference type="ARBA" id="ARBA00022723"/>
    </source>
</evidence>
<dbReference type="InterPro" id="IPR000760">
    <property type="entry name" value="Inositol_monophosphatase-like"/>
</dbReference>
<dbReference type="Gene3D" id="3.40.190.80">
    <property type="match status" value="1"/>
</dbReference>
<proteinExistence type="predicted"/>
<sequence length="288" mass="31881">MSLTISQLHTLRDLANKAAQRAGAIIKEKQGTQVKVLKKDGGDTLASCVVTEVDMAAEKAILELLTPTLKDYNLGLLTEESTDDESRFNHDYFWCIDPLDGTLAYSRNEDGYSTSIALVSRVGVPIIGVVYNPRTDTLYHAIKDQGAFKNDAPFKVSDHSKNLTLLFDQSYLSHPDYESHIRELKDHLQAIGLNELKINPLGGAVMNAISTIELAPALYYKLPKKTLGGGSLWDFAASSVIQSEAGGLNSDYYKEALELNRRESTFMNHRGIIFCSSENILKVLIKRP</sequence>
<evidence type="ECO:0000256" key="3">
    <source>
        <dbReference type="ARBA" id="ARBA00022842"/>
    </source>
</evidence>
<comment type="caution">
    <text evidence="5">The sequence shown here is derived from an EMBL/GenBank/DDBJ whole genome shotgun (WGS) entry which is preliminary data.</text>
</comment>
<evidence type="ECO:0000256" key="2">
    <source>
        <dbReference type="ARBA" id="ARBA00022801"/>
    </source>
</evidence>
<evidence type="ECO:0000256" key="4">
    <source>
        <dbReference type="PIRSR" id="PIRSR600760-2"/>
    </source>
</evidence>
<dbReference type="PRINTS" id="PR00377">
    <property type="entry name" value="IMPHPHTASES"/>
</dbReference>
<dbReference type="InterPro" id="IPR020583">
    <property type="entry name" value="Inositol_monoP_metal-BS"/>
</dbReference>
<dbReference type="GO" id="GO:0007165">
    <property type="term" value="P:signal transduction"/>
    <property type="evidence" value="ECO:0007669"/>
    <property type="project" value="TreeGrafter"/>
</dbReference>
<dbReference type="PANTHER" id="PTHR20854:SF4">
    <property type="entry name" value="INOSITOL-1-MONOPHOSPHATASE-RELATED"/>
    <property type="match status" value="1"/>
</dbReference>
<evidence type="ECO:0000313" key="6">
    <source>
        <dbReference type="Proteomes" id="UP000196531"/>
    </source>
</evidence>
<protein>
    <recommendedName>
        <fullName evidence="7">Inositol monophosphatase</fullName>
    </recommendedName>
</protein>
<accession>A0A1Y5FAK1</accession>
<dbReference type="GO" id="GO:0046872">
    <property type="term" value="F:metal ion binding"/>
    <property type="evidence" value="ECO:0007669"/>
    <property type="project" value="UniProtKB-KW"/>
</dbReference>
<dbReference type="Gene3D" id="3.30.540.10">
    <property type="entry name" value="Fructose-1,6-Bisphosphatase, subunit A, domain 1"/>
    <property type="match status" value="1"/>
</dbReference>
<keyword evidence="2" id="KW-0378">Hydrolase</keyword>
<feature type="binding site" evidence="4">
    <location>
        <position position="99"/>
    </location>
    <ligand>
        <name>Mg(2+)</name>
        <dbReference type="ChEBI" id="CHEBI:18420"/>
        <label>1</label>
        <note>catalytic</note>
    </ligand>
</feature>
<feature type="binding site" evidence="4">
    <location>
        <position position="234"/>
    </location>
    <ligand>
        <name>Mg(2+)</name>
        <dbReference type="ChEBI" id="CHEBI:18420"/>
        <label>1</label>
        <note>catalytic</note>
    </ligand>
</feature>
<dbReference type="Pfam" id="PF00459">
    <property type="entry name" value="Inositol_P"/>
    <property type="match status" value="1"/>
</dbReference>
<gene>
    <name evidence="5" type="ORF">A9Q84_14275</name>
</gene>
<dbReference type="AlphaFoldDB" id="A0A1Y5FAK1"/>
<keyword evidence="1 4" id="KW-0479">Metal-binding</keyword>